<feature type="transmembrane region" description="Helical" evidence="7">
    <location>
        <begin position="305"/>
        <end position="325"/>
    </location>
</feature>
<evidence type="ECO:0000256" key="1">
    <source>
        <dbReference type="ARBA" id="ARBA00004127"/>
    </source>
</evidence>
<dbReference type="GO" id="GO:0033619">
    <property type="term" value="P:membrane protein proteolysis"/>
    <property type="evidence" value="ECO:0007669"/>
    <property type="project" value="TreeGrafter"/>
</dbReference>
<keyword evidence="3 7" id="KW-0812">Transmembrane</keyword>
<protein>
    <recommendedName>
        <fullName evidence="10">Signal peptide peptidase-like 2B</fullName>
    </recommendedName>
</protein>
<keyword evidence="5 7" id="KW-1133">Transmembrane helix</keyword>
<comment type="subcellular location">
    <subcellularLocation>
        <location evidence="1">Endomembrane system</location>
        <topology evidence="1">Multi-pass membrane protein</topology>
    </subcellularLocation>
</comment>
<evidence type="ECO:0000313" key="9">
    <source>
        <dbReference type="Proteomes" id="UP000827092"/>
    </source>
</evidence>
<dbReference type="Proteomes" id="UP000827092">
    <property type="component" value="Unassembled WGS sequence"/>
</dbReference>
<dbReference type="SMART" id="SM00730">
    <property type="entry name" value="PSN"/>
    <property type="match status" value="1"/>
</dbReference>
<evidence type="ECO:0000256" key="2">
    <source>
        <dbReference type="ARBA" id="ARBA00006859"/>
    </source>
</evidence>
<dbReference type="GO" id="GO:0098554">
    <property type="term" value="C:cytoplasmic side of endoplasmic reticulum membrane"/>
    <property type="evidence" value="ECO:0007669"/>
    <property type="project" value="TreeGrafter"/>
</dbReference>
<dbReference type="GO" id="GO:0098553">
    <property type="term" value="C:lumenal side of endoplasmic reticulum membrane"/>
    <property type="evidence" value="ECO:0007669"/>
    <property type="project" value="TreeGrafter"/>
</dbReference>
<organism evidence="8 9">
    <name type="scientific">Oedothorax gibbosus</name>
    <dbReference type="NCBI Taxonomy" id="931172"/>
    <lineage>
        <taxon>Eukaryota</taxon>
        <taxon>Metazoa</taxon>
        <taxon>Ecdysozoa</taxon>
        <taxon>Arthropoda</taxon>
        <taxon>Chelicerata</taxon>
        <taxon>Arachnida</taxon>
        <taxon>Araneae</taxon>
        <taxon>Araneomorphae</taxon>
        <taxon>Entelegynae</taxon>
        <taxon>Araneoidea</taxon>
        <taxon>Linyphiidae</taxon>
        <taxon>Erigoninae</taxon>
        <taxon>Oedothorax</taxon>
    </lineage>
</organism>
<evidence type="ECO:0000256" key="4">
    <source>
        <dbReference type="ARBA" id="ARBA00022801"/>
    </source>
</evidence>
<comment type="caution">
    <text evidence="8">The sequence shown here is derived from an EMBL/GenBank/DDBJ whole genome shotgun (WGS) entry which is preliminary data.</text>
</comment>
<feature type="transmembrane region" description="Helical" evidence="7">
    <location>
        <begin position="360"/>
        <end position="380"/>
    </location>
</feature>
<evidence type="ECO:0008006" key="10">
    <source>
        <dbReference type="Google" id="ProtNLM"/>
    </source>
</evidence>
<evidence type="ECO:0000256" key="7">
    <source>
        <dbReference type="SAM" id="Phobius"/>
    </source>
</evidence>
<accession>A0AAV6UF28</accession>
<comment type="similarity">
    <text evidence="2">Belongs to the peptidase A22B family.</text>
</comment>
<dbReference type="Pfam" id="PF04258">
    <property type="entry name" value="Peptidase_A22B"/>
    <property type="match status" value="1"/>
</dbReference>
<dbReference type="PANTHER" id="PTHR12174:SF103">
    <property type="entry name" value="INTRAMEMBRANE PROTEASE (IMPAS) FAMILY"/>
    <property type="match status" value="1"/>
</dbReference>
<dbReference type="Gene3D" id="3.50.30.30">
    <property type="match status" value="1"/>
</dbReference>
<dbReference type="GO" id="GO:0030660">
    <property type="term" value="C:Golgi-associated vesicle membrane"/>
    <property type="evidence" value="ECO:0007669"/>
    <property type="project" value="TreeGrafter"/>
</dbReference>
<evidence type="ECO:0000256" key="6">
    <source>
        <dbReference type="ARBA" id="ARBA00023136"/>
    </source>
</evidence>
<keyword evidence="9" id="KW-1185">Reference proteome</keyword>
<feature type="transmembrane region" description="Helical" evidence="7">
    <location>
        <begin position="263"/>
        <end position="284"/>
    </location>
</feature>
<dbReference type="EMBL" id="JAFNEN010000490">
    <property type="protein sequence ID" value="KAG8181891.1"/>
    <property type="molecule type" value="Genomic_DNA"/>
</dbReference>
<dbReference type="PANTHER" id="PTHR12174">
    <property type="entry name" value="SIGNAL PEPTIDE PEPTIDASE"/>
    <property type="match status" value="1"/>
</dbReference>
<dbReference type="GO" id="GO:0005765">
    <property type="term" value="C:lysosomal membrane"/>
    <property type="evidence" value="ECO:0007669"/>
    <property type="project" value="TreeGrafter"/>
</dbReference>
<dbReference type="GO" id="GO:0042500">
    <property type="term" value="F:aspartic endopeptidase activity, intramembrane cleaving"/>
    <property type="evidence" value="ECO:0007669"/>
    <property type="project" value="InterPro"/>
</dbReference>
<keyword evidence="4" id="KW-0378">Hydrolase</keyword>
<feature type="transmembrane region" description="Helical" evidence="7">
    <location>
        <begin position="419"/>
        <end position="440"/>
    </location>
</feature>
<feature type="transmembrane region" description="Helical" evidence="7">
    <location>
        <begin position="452"/>
        <end position="475"/>
    </location>
</feature>
<name>A0AAV6UF28_9ARAC</name>
<evidence type="ECO:0000256" key="3">
    <source>
        <dbReference type="ARBA" id="ARBA00022692"/>
    </source>
</evidence>
<evidence type="ECO:0000313" key="8">
    <source>
        <dbReference type="EMBL" id="KAG8181891.1"/>
    </source>
</evidence>
<sequence length="573" mass="64036">MGTSVKLSFCYKVVFIYLVSIFDYSYGSTNEYGVLAAESVTEKENFCIVFFKEFAGLPDDKSKAEFHMLQDDSSVDWCDDHPEVDPSRKIELVAMGNCSVSTQALNVQERGAQGVFFVVSSGKVGNYDLNNTDSQYVNITVGLISENSVQKIKEMGKPVSVRLYSAIGGNFDFSLLLIWFIAMFTITAGSYWSGHIRYAIHCHEMHALPGAPRHSADCKNRPAAIPNEESSLNISAYFVLIFVFCMGVMLVMLYFLYRYLVYFIIALFVVASILAIHGCLSPLVMKIPGNHCKYVFRCGTRSFHADFRQILLIAFAVAISVFWLVIRNLKYSWILQDTLGVAFCIHMLKSIRLPSLKICGVLLILLFFYDIFFVFITPFLTVKGESVMEEVAIGGNSAEMLPMVLRVQHFRFDQMAVCYQQFSILGFGDILVPGLLVSYCHGFDLVSGTKRIYFITTVVAYGIGMFVTFVGLFLMSTAQPALLYLVPCTLLPPVLIGWCRGELSLLWNGFKVVRPICASNYPEVQVATSNPPLSEIATEEPVLPSTDSVAPTDSAIATEITREKAEERNYLLQ</sequence>
<keyword evidence="6 7" id="KW-0472">Membrane</keyword>
<dbReference type="InterPro" id="IPR006639">
    <property type="entry name" value="Preselin/SPP"/>
</dbReference>
<gene>
    <name evidence="8" type="ORF">JTE90_026051</name>
</gene>
<evidence type="ECO:0000256" key="5">
    <source>
        <dbReference type="ARBA" id="ARBA00022989"/>
    </source>
</evidence>
<reference evidence="8 9" key="1">
    <citation type="journal article" date="2022" name="Nat. Ecol. Evol.">
        <title>A masculinizing supergene underlies an exaggerated male reproductive morph in a spider.</title>
        <authorList>
            <person name="Hendrickx F."/>
            <person name="De Corte Z."/>
            <person name="Sonet G."/>
            <person name="Van Belleghem S.M."/>
            <person name="Kostlbacher S."/>
            <person name="Vangestel C."/>
        </authorList>
    </citation>
    <scope>NUCLEOTIDE SEQUENCE [LARGE SCALE GENOMIC DNA]</scope>
    <source>
        <strain evidence="8">W744_W776</strain>
    </source>
</reference>
<feature type="transmembrane region" description="Helical" evidence="7">
    <location>
        <begin position="236"/>
        <end position="257"/>
    </location>
</feature>
<proteinExistence type="inferred from homology"/>
<dbReference type="AlphaFoldDB" id="A0AAV6UF28"/>
<dbReference type="InterPro" id="IPR007369">
    <property type="entry name" value="Peptidase_A22B_SPP"/>
</dbReference>